<sequence length="177" mass="19942">FDPESPKSNLVPEAENRVKTLKLVHNTLKFSLKNAQNSYKKFADNTRILGPHNKPLTLIVLDSDIVLNFGNNIDCNIIKHSLELHSLASNAKINCDKTITVKLGCPSFPLNFPLSLNSTNYKYLGIEFNTKGLAIKETQNYLKEKIINSITYIKSRNISIIGKTLIAKFSYFVQTLI</sequence>
<feature type="non-terminal residue" evidence="1">
    <location>
        <position position="1"/>
    </location>
</feature>
<gene>
    <name evidence="1" type="ORF">BB558_002308</name>
</gene>
<accession>A0A2U1J9E8</accession>
<dbReference type="EMBL" id="MBFU01000156">
    <property type="protein sequence ID" value="PWA01588.1"/>
    <property type="molecule type" value="Genomic_DNA"/>
</dbReference>
<dbReference type="AlphaFoldDB" id="A0A2U1J9E8"/>
<name>A0A2U1J9E8_SMIAN</name>
<evidence type="ECO:0008006" key="3">
    <source>
        <dbReference type="Google" id="ProtNLM"/>
    </source>
</evidence>
<proteinExistence type="predicted"/>
<organism evidence="1 2">
    <name type="scientific">Smittium angustum</name>
    <dbReference type="NCBI Taxonomy" id="133377"/>
    <lineage>
        <taxon>Eukaryota</taxon>
        <taxon>Fungi</taxon>
        <taxon>Fungi incertae sedis</taxon>
        <taxon>Zoopagomycota</taxon>
        <taxon>Kickxellomycotina</taxon>
        <taxon>Harpellomycetes</taxon>
        <taxon>Harpellales</taxon>
        <taxon>Legeriomycetaceae</taxon>
        <taxon>Smittium</taxon>
    </lineage>
</organism>
<evidence type="ECO:0000313" key="1">
    <source>
        <dbReference type="EMBL" id="PWA01588.1"/>
    </source>
</evidence>
<reference evidence="1 2" key="1">
    <citation type="journal article" date="2018" name="MBio">
        <title>Comparative Genomics Reveals the Core Gene Toolbox for the Fungus-Insect Symbiosis.</title>
        <authorList>
            <person name="Wang Y."/>
            <person name="Stata M."/>
            <person name="Wang W."/>
            <person name="Stajich J.E."/>
            <person name="White M.M."/>
            <person name="Moncalvo J.M."/>
        </authorList>
    </citation>
    <scope>NUCLEOTIDE SEQUENCE [LARGE SCALE GENOMIC DNA]</scope>
    <source>
        <strain evidence="1 2">AUS-126-30</strain>
    </source>
</reference>
<comment type="caution">
    <text evidence="1">The sequence shown here is derived from an EMBL/GenBank/DDBJ whole genome shotgun (WGS) entry which is preliminary data.</text>
</comment>
<keyword evidence="2" id="KW-1185">Reference proteome</keyword>
<protein>
    <recommendedName>
        <fullName evidence="3">Reverse transcriptase domain-containing protein</fullName>
    </recommendedName>
</protein>
<dbReference type="Proteomes" id="UP000245591">
    <property type="component" value="Unassembled WGS sequence"/>
</dbReference>
<evidence type="ECO:0000313" key="2">
    <source>
        <dbReference type="Proteomes" id="UP000245591"/>
    </source>
</evidence>